<proteinExistence type="predicted"/>
<evidence type="ECO:0000313" key="1">
    <source>
        <dbReference type="EMBL" id="AIF11893.1"/>
    </source>
</evidence>
<name>A0A075HDD8_9ARCH</name>
<dbReference type="AlphaFoldDB" id="A0A075HDD8"/>
<organism evidence="1">
    <name type="scientific">uncultured marine thaumarchaeote KM3_53_H02</name>
    <dbReference type="NCBI Taxonomy" id="1456187"/>
    <lineage>
        <taxon>Archaea</taxon>
        <taxon>Nitrososphaerota</taxon>
        <taxon>environmental samples</taxon>
    </lineage>
</organism>
<sequence>MRFRCNEIARKTPKYSPILTKYGRLLEIRMMVLDFEKRYASKFGETFNEEGLLEVTERLVGFIGSIGVDISSDRLKSESKWLDFQISRDEYYLTHEAKVTSIFKSKKENEFIRRYTRKGQNEPWKRRNRAFQKVKEARLKRTLYDMIGISKDRQEYGITRPNQIYHEQRLKKQDQVGTIHEFDEIFKRLYAEDHRILYSNPDITVNQILIMVCERRLENMKANNPKSKNYRNETKIMKDTIKQLKDNPTYLEDLDKKKRG</sequence>
<dbReference type="EMBL" id="KF900930">
    <property type="protein sequence ID" value="AIF11893.1"/>
    <property type="molecule type" value="Genomic_DNA"/>
</dbReference>
<accession>A0A075HDD8</accession>
<protein>
    <submittedName>
        <fullName evidence="1">Uncharacterized protein</fullName>
    </submittedName>
</protein>
<reference evidence="1" key="1">
    <citation type="journal article" date="2014" name="Genome Biol. Evol.">
        <title>Pangenome evidence for extensive interdomain horizontal transfer affecting lineage core and shell genes in uncultured planktonic thaumarchaeota and euryarchaeota.</title>
        <authorList>
            <person name="Deschamps P."/>
            <person name="Zivanovic Y."/>
            <person name="Moreira D."/>
            <person name="Rodriguez-Valera F."/>
            <person name="Lopez-Garcia P."/>
        </authorList>
    </citation>
    <scope>NUCLEOTIDE SEQUENCE</scope>
</reference>